<keyword evidence="1" id="KW-0472">Membrane</keyword>
<gene>
    <name evidence="2" type="ORF">GGR93_002787</name>
</gene>
<dbReference type="EMBL" id="JACIFU010000003">
    <property type="protein sequence ID" value="MBB4174999.1"/>
    <property type="molecule type" value="Genomic_DNA"/>
</dbReference>
<accession>A0A7W6Q587</accession>
<protein>
    <submittedName>
        <fullName evidence="2">Uncharacterized protein</fullName>
    </submittedName>
</protein>
<dbReference type="Proteomes" id="UP000565745">
    <property type="component" value="Unassembled WGS sequence"/>
</dbReference>
<sequence>MIRPITDIVGSAFMRVSISTAVSILFSGGVISGCYEQAVSAETLGGWWRT</sequence>
<evidence type="ECO:0000313" key="2">
    <source>
        <dbReference type="EMBL" id="MBB4174999.1"/>
    </source>
</evidence>
<feature type="transmembrane region" description="Helical" evidence="1">
    <location>
        <begin position="12"/>
        <end position="31"/>
    </location>
</feature>
<organism evidence="2 3">
    <name type="scientific">Sulfitobacter noctilucicola</name>
    <dbReference type="NCBI Taxonomy" id="1342301"/>
    <lineage>
        <taxon>Bacteria</taxon>
        <taxon>Pseudomonadati</taxon>
        <taxon>Pseudomonadota</taxon>
        <taxon>Alphaproteobacteria</taxon>
        <taxon>Rhodobacterales</taxon>
        <taxon>Roseobacteraceae</taxon>
        <taxon>Sulfitobacter</taxon>
    </lineage>
</organism>
<evidence type="ECO:0000313" key="3">
    <source>
        <dbReference type="Proteomes" id="UP000565745"/>
    </source>
</evidence>
<comment type="caution">
    <text evidence="2">The sequence shown here is derived from an EMBL/GenBank/DDBJ whole genome shotgun (WGS) entry which is preliminary data.</text>
</comment>
<dbReference type="PROSITE" id="PS51257">
    <property type="entry name" value="PROKAR_LIPOPROTEIN"/>
    <property type="match status" value="1"/>
</dbReference>
<keyword evidence="3" id="KW-1185">Reference proteome</keyword>
<keyword evidence="1" id="KW-1133">Transmembrane helix</keyword>
<proteinExistence type="predicted"/>
<reference evidence="2 3" key="1">
    <citation type="submission" date="2020-08" db="EMBL/GenBank/DDBJ databases">
        <title>Genomic Encyclopedia of Type Strains, Phase IV (KMG-IV): sequencing the most valuable type-strain genomes for metagenomic binning, comparative biology and taxonomic classification.</title>
        <authorList>
            <person name="Goeker M."/>
        </authorList>
    </citation>
    <scope>NUCLEOTIDE SEQUENCE [LARGE SCALE GENOMIC DNA]</scope>
    <source>
        <strain evidence="2 3">DSM 101015</strain>
    </source>
</reference>
<evidence type="ECO:0000256" key="1">
    <source>
        <dbReference type="SAM" id="Phobius"/>
    </source>
</evidence>
<dbReference type="RefSeq" id="WP_184600944.1">
    <property type="nucleotide sequence ID" value="NZ_JACIFU010000003.1"/>
</dbReference>
<keyword evidence="1" id="KW-0812">Transmembrane</keyword>
<name>A0A7W6Q587_9RHOB</name>
<dbReference type="AlphaFoldDB" id="A0A7W6Q587"/>